<keyword evidence="3" id="KW-1185">Reference proteome</keyword>
<sequence length="174" mass="19339">MSADAGARGRHGPTAARRRGALLRRTDRRYPCPPLICIGAGTLSRQAAMLGRWVLRRRGLPARVAVARREAARPMRKRAPPLTTRVPSGRSLALCRMASFVMPPWQEPGARVLRRPERASDLRRGKQATEETEGGCSWPPRRPPPCLARVGWIAVVRSVPHRARRSLRTPCGHV</sequence>
<protein>
    <submittedName>
        <fullName evidence="2">Uncharacterized protein</fullName>
    </submittedName>
</protein>
<feature type="compositionally biased region" description="Basic residues" evidence="1">
    <location>
        <begin position="8"/>
        <end position="22"/>
    </location>
</feature>
<feature type="compositionally biased region" description="Basic and acidic residues" evidence="1">
    <location>
        <begin position="116"/>
        <end position="129"/>
    </location>
</feature>
<comment type="caution">
    <text evidence="2">The sequence shown here is derived from an EMBL/GenBank/DDBJ whole genome shotgun (WGS) entry which is preliminary data.</text>
</comment>
<evidence type="ECO:0000256" key="1">
    <source>
        <dbReference type="SAM" id="MobiDB-lite"/>
    </source>
</evidence>
<dbReference type="Proteomes" id="UP000823388">
    <property type="component" value="Chromosome 3K"/>
</dbReference>
<accession>A0A8T0UNP7</accession>
<name>A0A8T0UNP7_PANVG</name>
<dbReference type="AlphaFoldDB" id="A0A8T0UNP7"/>
<feature type="region of interest" description="Disordered" evidence="1">
    <location>
        <begin position="116"/>
        <end position="140"/>
    </location>
</feature>
<evidence type="ECO:0000313" key="2">
    <source>
        <dbReference type="EMBL" id="KAG2622756.1"/>
    </source>
</evidence>
<evidence type="ECO:0000313" key="3">
    <source>
        <dbReference type="Proteomes" id="UP000823388"/>
    </source>
</evidence>
<proteinExistence type="predicted"/>
<gene>
    <name evidence="2" type="ORF">PVAP13_3KG003100</name>
</gene>
<dbReference type="EMBL" id="CM029041">
    <property type="protein sequence ID" value="KAG2622756.1"/>
    <property type="molecule type" value="Genomic_DNA"/>
</dbReference>
<feature type="region of interest" description="Disordered" evidence="1">
    <location>
        <begin position="1"/>
        <end position="22"/>
    </location>
</feature>
<organism evidence="2 3">
    <name type="scientific">Panicum virgatum</name>
    <name type="common">Blackwell switchgrass</name>
    <dbReference type="NCBI Taxonomy" id="38727"/>
    <lineage>
        <taxon>Eukaryota</taxon>
        <taxon>Viridiplantae</taxon>
        <taxon>Streptophyta</taxon>
        <taxon>Embryophyta</taxon>
        <taxon>Tracheophyta</taxon>
        <taxon>Spermatophyta</taxon>
        <taxon>Magnoliopsida</taxon>
        <taxon>Liliopsida</taxon>
        <taxon>Poales</taxon>
        <taxon>Poaceae</taxon>
        <taxon>PACMAD clade</taxon>
        <taxon>Panicoideae</taxon>
        <taxon>Panicodae</taxon>
        <taxon>Paniceae</taxon>
        <taxon>Panicinae</taxon>
        <taxon>Panicum</taxon>
        <taxon>Panicum sect. Hiantes</taxon>
    </lineage>
</organism>
<reference evidence="2" key="1">
    <citation type="submission" date="2020-05" db="EMBL/GenBank/DDBJ databases">
        <title>WGS assembly of Panicum virgatum.</title>
        <authorList>
            <person name="Lovell J.T."/>
            <person name="Jenkins J."/>
            <person name="Shu S."/>
            <person name="Juenger T.E."/>
            <person name="Schmutz J."/>
        </authorList>
    </citation>
    <scope>NUCLEOTIDE SEQUENCE</scope>
    <source>
        <strain evidence="2">AP13</strain>
    </source>
</reference>